<evidence type="ECO:0008006" key="4">
    <source>
        <dbReference type="Google" id="ProtNLM"/>
    </source>
</evidence>
<dbReference type="SUPFAM" id="SSF53098">
    <property type="entry name" value="Ribonuclease H-like"/>
    <property type="match status" value="1"/>
</dbReference>
<feature type="compositionally biased region" description="Polar residues" evidence="1">
    <location>
        <begin position="12"/>
        <end position="21"/>
    </location>
</feature>
<dbReference type="AlphaFoldDB" id="A0AAV2NSU6"/>
<evidence type="ECO:0000313" key="3">
    <source>
        <dbReference type="Proteomes" id="UP001497644"/>
    </source>
</evidence>
<reference evidence="2" key="1">
    <citation type="submission" date="2024-04" db="EMBL/GenBank/DDBJ databases">
        <authorList>
            <consortium name="Molecular Ecology Group"/>
        </authorList>
    </citation>
    <scope>NUCLEOTIDE SEQUENCE</scope>
</reference>
<sequence>MNSGLSGKIRGFNQSQQNKKTQAAEPFSLQRQQKLSFREQSPSSSAAEGSMALFLCAHSAIASCDHLGEMCKHNFKDSEAAKSIKMHRTKCSKIIKNVLGPHFNNDLLSDIGNGKYSLLLDESNDVSVNKLLGIVIIYYSYKQGKTIASFLALTKLETCNAEGIVNALKKTLEEMRLDLQNLLAIGTDNASVMVGINNGVYAKLKAEVPSLILIKCLCHSLQLAVSHAMTDTLPRNLEFLIHETYNWFSKSAMRQIKYTQLYETINCGERPLQILQVSDTRWLSIEAAVNRTLHQWLELKTHFNMTRLSEKCYSAEILYNMYCDETNMLYLLFLKPILSEIQVMNKAFQSEKNYHVKLLNDLNIVVQGISRKLVLPSFKVDPLLSSIKDYLDPKPYLRHSFEKKVEQLRKDGKINVYDEQEIRKRCKSFLLTISLLKQLKQRLPENVVILKKISLLSVDNVLRAVKEPIQPLLEYMGGSRDIDAIESQLSKINLIDWTNKTEIIAFWDEVNKYRDASGSNPFAELATFALSMLILPYSNAQVERIFSQLNLVKNKIQNKMSVKITNAILTIRFGLKRNSKCCHNYVLPPEIIRKIGSKEAYTKKRPSRARKQLTGMTMISSIFVSMNISIISFKTL</sequence>
<dbReference type="InterPro" id="IPR012337">
    <property type="entry name" value="RNaseH-like_sf"/>
</dbReference>
<evidence type="ECO:0000313" key="2">
    <source>
        <dbReference type="EMBL" id="CAL1682453.1"/>
    </source>
</evidence>
<protein>
    <recommendedName>
        <fullName evidence="4">HAT C-terminal dimerisation domain-containing protein</fullName>
    </recommendedName>
</protein>
<organism evidence="2 3">
    <name type="scientific">Lasius platythorax</name>
    <dbReference type="NCBI Taxonomy" id="488582"/>
    <lineage>
        <taxon>Eukaryota</taxon>
        <taxon>Metazoa</taxon>
        <taxon>Ecdysozoa</taxon>
        <taxon>Arthropoda</taxon>
        <taxon>Hexapoda</taxon>
        <taxon>Insecta</taxon>
        <taxon>Pterygota</taxon>
        <taxon>Neoptera</taxon>
        <taxon>Endopterygota</taxon>
        <taxon>Hymenoptera</taxon>
        <taxon>Apocrita</taxon>
        <taxon>Aculeata</taxon>
        <taxon>Formicoidea</taxon>
        <taxon>Formicidae</taxon>
        <taxon>Formicinae</taxon>
        <taxon>Lasius</taxon>
        <taxon>Lasius</taxon>
    </lineage>
</organism>
<dbReference type="PANTHER" id="PTHR37162">
    <property type="entry name" value="HAT FAMILY DIMERISATION DOMAINCONTAINING PROTEIN-RELATED"/>
    <property type="match status" value="1"/>
</dbReference>
<dbReference type="EMBL" id="OZ034827">
    <property type="protein sequence ID" value="CAL1682453.1"/>
    <property type="molecule type" value="Genomic_DNA"/>
</dbReference>
<gene>
    <name evidence="2" type="ORF">LPLAT_LOCUS8376</name>
</gene>
<proteinExistence type="predicted"/>
<dbReference type="Proteomes" id="UP001497644">
    <property type="component" value="Chromosome 4"/>
</dbReference>
<feature type="compositionally biased region" description="Polar residues" evidence="1">
    <location>
        <begin position="29"/>
        <end position="41"/>
    </location>
</feature>
<keyword evidence="3" id="KW-1185">Reference proteome</keyword>
<feature type="region of interest" description="Disordered" evidence="1">
    <location>
        <begin position="1"/>
        <end position="41"/>
    </location>
</feature>
<accession>A0AAV2NSU6</accession>
<name>A0AAV2NSU6_9HYME</name>
<evidence type="ECO:0000256" key="1">
    <source>
        <dbReference type="SAM" id="MobiDB-lite"/>
    </source>
</evidence>
<dbReference type="PANTHER" id="PTHR37162:SF1">
    <property type="entry name" value="BED-TYPE DOMAIN-CONTAINING PROTEIN"/>
    <property type="match status" value="1"/>
</dbReference>